<dbReference type="Pfam" id="PF12680">
    <property type="entry name" value="SnoaL_2"/>
    <property type="match status" value="1"/>
</dbReference>
<accession>A0ABP9S972</accession>
<proteinExistence type="predicted"/>
<dbReference type="SUPFAM" id="SSF54427">
    <property type="entry name" value="NTF2-like"/>
    <property type="match status" value="1"/>
</dbReference>
<name>A0ABP9S972_9GAMM</name>
<dbReference type="Gene3D" id="3.10.450.50">
    <property type="match status" value="1"/>
</dbReference>
<keyword evidence="4" id="KW-1185">Reference proteome</keyword>
<dbReference type="EMBL" id="BAABLF010000013">
    <property type="protein sequence ID" value="GAA5192135.1"/>
    <property type="molecule type" value="Genomic_DNA"/>
</dbReference>
<evidence type="ECO:0000313" key="4">
    <source>
        <dbReference type="Proteomes" id="UP001501600"/>
    </source>
</evidence>
<evidence type="ECO:0000313" key="3">
    <source>
        <dbReference type="EMBL" id="GAA5192135.1"/>
    </source>
</evidence>
<evidence type="ECO:0000259" key="2">
    <source>
        <dbReference type="Pfam" id="PF12680"/>
    </source>
</evidence>
<dbReference type="RefSeq" id="WP_345316978.1">
    <property type="nucleotide sequence ID" value="NZ_BAABLF010000013.1"/>
</dbReference>
<sequence>MRTITLLLFGLLVLSGPVRANGADDPADYGPAQIPEMALAERYIEALTSLNFNQLSRFYDRETLFEDKTAGKSLVGRRDILTFLRRVHSYTREYEFVPSHTFANGSLVVMIGSYYYQARGDLFGYPGETITFVLPGVTTLKVDMENQRISEHIDMFDYGAMKDQLKLQYH</sequence>
<dbReference type="Proteomes" id="UP001501600">
    <property type="component" value="Unassembled WGS sequence"/>
</dbReference>
<dbReference type="InterPro" id="IPR032710">
    <property type="entry name" value="NTF2-like_dom_sf"/>
</dbReference>
<gene>
    <name evidence="3" type="ORF">GCM10025772_20590</name>
</gene>
<keyword evidence="1" id="KW-0732">Signal</keyword>
<reference evidence="4" key="1">
    <citation type="journal article" date="2019" name="Int. J. Syst. Evol. Microbiol.">
        <title>The Global Catalogue of Microorganisms (GCM) 10K type strain sequencing project: providing services to taxonomists for standard genome sequencing and annotation.</title>
        <authorList>
            <consortium name="The Broad Institute Genomics Platform"/>
            <consortium name="The Broad Institute Genome Sequencing Center for Infectious Disease"/>
            <person name="Wu L."/>
            <person name="Ma J."/>
        </authorList>
    </citation>
    <scope>NUCLEOTIDE SEQUENCE [LARGE SCALE GENOMIC DNA]</scope>
    <source>
        <strain evidence="4">JCM 18720</strain>
    </source>
</reference>
<protein>
    <submittedName>
        <fullName evidence="3">Nuclear transport factor 2 family protein</fullName>
    </submittedName>
</protein>
<feature type="domain" description="SnoaL-like" evidence="2">
    <location>
        <begin position="40"/>
        <end position="152"/>
    </location>
</feature>
<feature type="signal peptide" evidence="1">
    <location>
        <begin position="1"/>
        <end position="20"/>
    </location>
</feature>
<organism evidence="3 4">
    <name type="scientific">Ferrimonas gelatinilytica</name>
    <dbReference type="NCBI Taxonomy" id="1255257"/>
    <lineage>
        <taxon>Bacteria</taxon>
        <taxon>Pseudomonadati</taxon>
        <taxon>Pseudomonadota</taxon>
        <taxon>Gammaproteobacteria</taxon>
        <taxon>Alteromonadales</taxon>
        <taxon>Ferrimonadaceae</taxon>
        <taxon>Ferrimonas</taxon>
    </lineage>
</organism>
<comment type="caution">
    <text evidence="3">The sequence shown here is derived from an EMBL/GenBank/DDBJ whole genome shotgun (WGS) entry which is preliminary data.</text>
</comment>
<dbReference type="InterPro" id="IPR037401">
    <property type="entry name" value="SnoaL-like"/>
</dbReference>
<evidence type="ECO:0000256" key="1">
    <source>
        <dbReference type="SAM" id="SignalP"/>
    </source>
</evidence>
<feature type="chain" id="PRO_5046929024" evidence="1">
    <location>
        <begin position="21"/>
        <end position="170"/>
    </location>
</feature>